<sequence length="78" mass="8815">MAKPVAPQEQDWFYERLRDAKVDVQLFLVNGVKLIGRIDRVDRYTILLSRGASSQVVYKHAISTVVPPTGFEIGGPDW</sequence>
<comment type="caution">
    <text evidence="3">The sequence shown here is derived from an EMBL/GenBank/DDBJ whole genome shotgun (WGS) entry which is preliminary data.</text>
</comment>
<name>A0ABV6Y9J0_9HYPH</name>
<dbReference type="Gene3D" id="2.30.30.100">
    <property type="match status" value="1"/>
</dbReference>
<protein>
    <submittedName>
        <fullName evidence="3">RNA chaperone Hfq</fullName>
    </submittedName>
</protein>
<organism evidence="3 4">
    <name type="scientific">Microvirga arabica</name>
    <dbReference type="NCBI Taxonomy" id="1128671"/>
    <lineage>
        <taxon>Bacteria</taxon>
        <taxon>Pseudomonadati</taxon>
        <taxon>Pseudomonadota</taxon>
        <taxon>Alphaproteobacteria</taxon>
        <taxon>Hyphomicrobiales</taxon>
        <taxon>Methylobacteriaceae</taxon>
        <taxon>Microvirga</taxon>
    </lineage>
</organism>
<dbReference type="Proteomes" id="UP001593940">
    <property type="component" value="Unassembled WGS sequence"/>
</dbReference>
<keyword evidence="1" id="KW-0694">RNA-binding</keyword>
<dbReference type="InterPro" id="IPR005001">
    <property type="entry name" value="Hfq"/>
</dbReference>
<keyword evidence="2" id="KW-0346">Stress response</keyword>
<dbReference type="NCBIfam" id="TIGR02383">
    <property type="entry name" value="Hfq"/>
    <property type="match status" value="1"/>
</dbReference>
<evidence type="ECO:0000313" key="4">
    <source>
        <dbReference type="Proteomes" id="UP001593940"/>
    </source>
</evidence>
<dbReference type="EMBL" id="JBHOMY010000036">
    <property type="protein sequence ID" value="MFC1457914.1"/>
    <property type="molecule type" value="Genomic_DNA"/>
</dbReference>
<dbReference type="PANTHER" id="PTHR34772">
    <property type="entry name" value="RNA-BINDING PROTEIN HFQ"/>
    <property type="match status" value="1"/>
</dbReference>
<evidence type="ECO:0000256" key="2">
    <source>
        <dbReference type="ARBA" id="ARBA00023016"/>
    </source>
</evidence>
<accession>A0ABV6Y9J0</accession>
<dbReference type="PANTHER" id="PTHR34772:SF1">
    <property type="entry name" value="RNA-BINDING PROTEIN HFQ"/>
    <property type="match status" value="1"/>
</dbReference>
<dbReference type="RefSeq" id="WP_312887609.1">
    <property type="nucleotide sequence ID" value="NZ_JAFBID010000108.1"/>
</dbReference>
<dbReference type="Pfam" id="PF17209">
    <property type="entry name" value="Hfq"/>
    <property type="match status" value="1"/>
</dbReference>
<evidence type="ECO:0000256" key="1">
    <source>
        <dbReference type="ARBA" id="ARBA00022884"/>
    </source>
</evidence>
<proteinExistence type="predicted"/>
<dbReference type="InterPro" id="IPR010920">
    <property type="entry name" value="LSM_dom_sf"/>
</dbReference>
<gene>
    <name evidence="3" type="primary">hfq</name>
    <name evidence="3" type="ORF">ACETIH_14560</name>
</gene>
<dbReference type="SUPFAM" id="SSF50182">
    <property type="entry name" value="Sm-like ribonucleoproteins"/>
    <property type="match status" value="1"/>
</dbReference>
<dbReference type="CDD" id="cd01716">
    <property type="entry name" value="Hfq"/>
    <property type="match status" value="1"/>
</dbReference>
<evidence type="ECO:0000313" key="3">
    <source>
        <dbReference type="EMBL" id="MFC1457914.1"/>
    </source>
</evidence>
<keyword evidence="4" id="KW-1185">Reference proteome</keyword>
<reference evidence="3 4" key="1">
    <citation type="submission" date="2024-09" db="EMBL/GenBank/DDBJ databases">
        <title>Nodulacao em especies de Leguminosae Basais da Amazonia e Caracterizacao dos Rizobios e Bacterias Associadas aos Nodulos.</title>
        <authorList>
            <person name="Jambeiro I.C.A."/>
            <person name="Lopes I.S."/>
            <person name="Aguiar E.R.G.R."/>
            <person name="Santos A.F.J."/>
            <person name="Dos Santos J.M.F."/>
            <person name="Gross E."/>
        </authorList>
    </citation>
    <scope>NUCLEOTIDE SEQUENCE [LARGE SCALE GENOMIC DNA]</scope>
    <source>
        <strain evidence="3 4">BRUESC1165</strain>
    </source>
</reference>